<reference evidence="1" key="1">
    <citation type="submission" date="2014-09" db="EMBL/GenBank/DDBJ databases">
        <authorList>
            <person name="Magalhaes I.L.F."/>
            <person name="Oliveira U."/>
            <person name="Santos F.R."/>
            <person name="Vidigal T.H.D.A."/>
            <person name="Brescovit A.D."/>
            <person name="Santos A.J."/>
        </authorList>
    </citation>
    <scope>NUCLEOTIDE SEQUENCE</scope>
    <source>
        <tissue evidence="1">Shoot tissue taken approximately 20 cm above the soil surface</tissue>
    </source>
</reference>
<reference evidence="1" key="2">
    <citation type="journal article" date="2015" name="Data Brief">
        <title>Shoot transcriptome of the giant reed, Arundo donax.</title>
        <authorList>
            <person name="Barrero R.A."/>
            <person name="Guerrero F.D."/>
            <person name="Moolhuijzen P."/>
            <person name="Goolsby J.A."/>
            <person name="Tidwell J."/>
            <person name="Bellgard S.E."/>
            <person name="Bellgard M.I."/>
        </authorList>
    </citation>
    <scope>NUCLEOTIDE SEQUENCE</scope>
    <source>
        <tissue evidence="1">Shoot tissue taken approximately 20 cm above the soil surface</tissue>
    </source>
</reference>
<sequence>MRRKTGSSSYAVYKYNFCSGNPVW</sequence>
<dbReference type="AlphaFoldDB" id="A0A0A9EL85"/>
<accession>A0A0A9EL85</accession>
<protein>
    <submittedName>
        <fullName evidence="1">Uncharacterized protein</fullName>
    </submittedName>
</protein>
<evidence type="ECO:0000313" key="1">
    <source>
        <dbReference type="EMBL" id="JAD99768.1"/>
    </source>
</evidence>
<proteinExistence type="predicted"/>
<organism evidence="1">
    <name type="scientific">Arundo donax</name>
    <name type="common">Giant reed</name>
    <name type="synonym">Donax arundinaceus</name>
    <dbReference type="NCBI Taxonomy" id="35708"/>
    <lineage>
        <taxon>Eukaryota</taxon>
        <taxon>Viridiplantae</taxon>
        <taxon>Streptophyta</taxon>
        <taxon>Embryophyta</taxon>
        <taxon>Tracheophyta</taxon>
        <taxon>Spermatophyta</taxon>
        <taxon>Magnoliopsida</taxon>
        <taxon>Liliopsida</taxon>
        <taxon>Poales</taxon>
        <taxon>Poaceae</taxon>
        <taxon>PACMAD clade</taxon>
        <taxon>Arundinoideae</taxon>
        <taxon>Arundineae</taxon>
        <taxon>Arundo</taxon>
    </lineage>
</organism>
<name>A0A0A9EL85_ARUDO</name>
<dbReference type="EMBL" id="GBRH01198127">
    <property type="protein sequence ID" value="JAD99768.1"/>
    <property type="molecule type" value="Transcribed_RNA"/>
</dbReference>